<dbReference type="InterPro" id="IPR004158">
    <property type="entry name" value="DUF247_pln"/>
</dbReference>
<keyword evidence="1" id="KW-0812">Transmembrane</keyword>
<keyword evidence="1" id="KW-1133">Transmembrane helix</keyword>
<dbReference type="PANTHER" id="PTHR31170">
    <property type="entry name" value="BNAC04G53230D PROTEIN"/>
    <property type="match status" value="1"/>
</dbReference>
<accession>A0A8S0UK93</accession>
<dbReference type="PANTHER" id="PTHR31170:SF25">
    <property type="entry name" value="BNAA09G04570D PROTEIN"/>
    <property type="match status" value="1"/>
</dbReference>
<name>A0A8S0UK93_OLEEU</name>
<dbReference type="Proteomes" id="UP000594638">
    <property type="component" value="Unassembled WGS sequence"/>
</dbReference>
<keyword evidence="1" id="KW-0472">Membrane</keyword>
<evidence type="ECO:0000313" key="2">
    <source>
        <dbReference type="EMBL" id="CAA3020583.1"/>
    </source>
</evidence>
<organism evidence="2 3">
    <name type="scientific">Olea europaea subsp. europaea</name>
    <dbReference type="NCBI Taxonomy" id="158383"/>
    <lineage>
        <taxon>Eukaryota</taxon>
        <taxon>Viridiplantae</taxon>
        <taxon>Streptophyta</taxon>
        <taxon>Embryophyta</taxon>
        <taxon>Tracheophyta</taxon>
        <taxon>Spermatophyta</taxon>
        <taxon>Magnoliopsida</taxon>
        <taxon>eudicotyledons</taxon>
        <taxon>Gunneridae</taxon>
        <taxon>Pentapetalae</taxon>
        <taxon>asterids</taxon>
        <taxon>lamiids</taxon>
        <taxon>Lamiales</taxon>
        <taxon>Oleaceae</taxon>
        <taxon>Oleeae</taxon>
        <taxon>Olea</taxon>
    </lineage>
</organism>
<evidence type="ECO:0000256" key="1">
    <source>
        <dbReference type="SAM" id="Phobius"/>
    </source>
</evidence>
<feature type="transmembrane region" description="Helical" evidence="1">
    <location>
        <begin position="94"/>
        <end position="115"/>
    </location>
</feature>
<keyword evidence="3" id="KW-1185">Reference proteome</keyword>
<proteinExistence type="predicted"/>
<dbReference type="AlphaFoldDB" id="A0A8S0UK93"/>
<evidence type="ECO:0000313" key="3">
    <source>
        <dbReference type="Proteomes" id="UP000594638"/>
    </source>
</evidence>
<dbReference type="OrthoDB" id="1849062at2759"/>
<sequence length="129" mass="14728">MGTRSIHTLSYVNFLKSLVVRVEDVRELREKKIIFSNLETDEQVLKVIKEIDTGGVHSAPFIDGEVKKKIEDHCSSKARTWVAEFIHTYFRSPWTLIALITAIFLLCLTVIQTYYAMHPASPAPSHSPR</sequence>
<dbReference type="Gramene" id="OE9A093845T1">
    <property type="protein sequence ID" value="OE9A093845C1"/>
    <property type="gene ID" value="OE9A093845"/>
</dbReference>
<reference evidence="2 3" key="1">
    <citation type="submission" date="2019-12" db="EMBL/GenBank/DDBJ databases">
        <authorList>
            <person name="Alioto T."/>
            <person name="Alioto T."/>
            <person name="Gomez Garrido J."/>
        </authorList>
    </citation>
    <scope>NUCLEOTIDE SEQUENCE [LARGE SCALE GENOMIC DNA]</scope>
</reference>
<comment type="caution">
    <text evidence="2">The sequence shown here is derived from an EMBL/GenBank/DDBJ whole genome shotgun (WGS) entry which is preliminary data.</text>
</comment>
<protein>
    <submittedName>
        <fullName evidence="2">UPF0481 At3g47200-like</fullName>
    </submittedName>
</protein>
<dbReference type="EMBL" id="CACTIH010009040">
    <property type="protein sequence ID" value="CAA3020583.1"/>
    <property type="molecule type" value="Genomic_DNA"/>
</dbReference>
<dbReference type="Pfam" id="PF03140">
    <property type="entry name" value="DUF247"/>
    <property type="match status" value="1"/>
</dbReference>
<gene>
    <name evidence="2" type="ORF">OLEA9_A093845</name>
</gene>